<dbReference type="CDD" id="cd00067">
    <property type="entry name" value="GAL4"/>
    <property type="match status" value="1"/>
</dbReference>
<dbReference type="InterPro" id="IPR001138">
    <property type="entry name" value="Zn2Cys6_DnaBD"/>
</dbReference>
<feature type="compositionally biased region" description="Basic and acidic residues" evidence="2">
    <location>
        <begin position="486"/>
        <end position="497"/>
    </location>
</feature>
<comment type="caution">
    <text evidence="3">The sequence shown here is derived from an EMBL/GenBank/DDBJ whole genome shotgun (WGS) entry which is preliminary data.</text>
</comment>
<name>A0AAJ0H464_9PEZI</name>
<feature type="region of interest" description="Disordered" evidence="2">
    <location>
        <begin position="203"/>
        <end position="237"/>
    </location>
</feature>
<accession>A0AAJ0H464</accession>
<dbReference type="Proteomes" id="UP001273166">
    <property type="component" value="Unassembled WGS sequence"/>
</dbReference>
<reference evidence="3" key="2">
    <citation type="submission" date="2023-06" db="EMBL/GenBank/DDBJ databases">
        <authorList>
            <consortium name="Lawrence Berkeley National Laboratory"/>
            <person name="Mondo S.J."/>
            <person name="Hensen N."/>
            <person name="Bonometti L."/>
            <person name="Westerberg I."/>
            <person name="Brannstrom I.O."/>
            <person name="Guillou S."/>
            <person name="Cros-Aarteil S."/>
            <person name="Calhoun S."/>
            <person name="Haridas S."/>
            <person name="Kuo A."/>
            <person name="Pangilinan J."/>
            <person name="Riley R."/>
            <person name="Labutti K."/>
            <person name="Andreopoulos B."/>
            <person name="Lipzen A."/>
            <person name="Chen C."/>
            <person name="Yanf M."/>
            <person name="Daum C."/>
            <person name="Ng V."/>
            <person name="Clum A."/>
            <person name="Steindorff A."/>
            <person name="Ohm R."/>
            <person name="Martin F."/>
            <person name="Silar P."/>
            <person name="Natvig D."/>
            <person name="Lalanne C."/>
            <person name="Gautier V."/>
            <person name="Ament-Velasquez S.L."/>
            <person name="Kruys A."/>
            <person name="Hutchinson M.I."/>
            <person name="Powell A.J."/>
            <person name="Barry K."/>
            <person name="Miller A.N."/>
            <person name="Grigoriev I.V."/>
            <person name="Debuchy R."/>
            <person name="Gladieux P."/>
            <person name="Thoren M.H."/>
            <person name="Johannesson H."/>
        </authorList>
    </citation>
    <scope>NUCLEOTIDE SEQUENCE</scope>
    <source>
        <strain evidence="3">CBS 333.67</strain>
    </source>
</reference>
<dbReference type="RefSeq" id="XP_062727307.1">
    <property type="nucleotide sequence ID" value="XM_062868577.1"/>
</dbReference>
<dbReference type="AlphaFoldDB" id="A0AAJ0H464"/>
<evidence type="ECO:0000256" key="2">
    <source>
        <dbReference type="SAM" id="MobiDB-lite"/>
    </source>
</evidence>
<keyword evidence="4" id="KW-1185">Reference proteome</keyword>
<feature type="region of interest" description="Disordered" evidence="2">
    <location>
        <begin position="113"/>
        <end position="181"/>
    </location>
</feature>
<dbReference type="InterPro" id="IPR036864">
    <property type="entry name" value="Zn2-C6_fun-type_DNA-bd_sf"/>
</dbReference>
<dbReference type="GO" id="GO:0000981">
    <property type="term" value="F:DNA-binding transcription factor activity, RNA polymerase II-specific"/>
    <property type="evidence" value="ECO:0007669"/>
    <property type="project" value="InterPro"/>
</dbReference>
<dbReference type="GeneID" id="87887406"/>
<dbReference type="GO" id="GO:0008270">
    <property type="term" value="F:zinc ion binding"/>
    <property type="evidence" value="ECO:0007669"/>
    <property type="project" value="InterPro"/>
</dbReference>
<dbReference type="SUPFAM" id="SSF57701">
    <property type="entry name" value="Zn2/Cys6 DNA-binding domain"/>
    <property type="match status" value="1"/>
</dbReference>
<feature type="compositionally biased region" description="Low complexity" evidence="2">
    <location>
        <begin position="137"/>
        <end position="148"/>
    </location>
</feature>
<evidence type="ECO:0000256" key="1">
    <source>
        <dbReference type="ARBA" id="ARBA00023242"/>
    </source>
</evidence>
<feature type="compositionally biased region" description="Low complexity" evidence="2">
    <location>
        <begin position="562"/>
        <end position="577"/>
    </location>
</feature>
<reference evidence="3" key="1">
    <citation type="journal article" date="2023" name="Mol. Phylogenet. Evol.">
        <title>Genome-scale phylogeny and comparative genomics of the fungal order Sordariales.</title>
        <authorList>
            <person name="Hensen N."/>
            <person name="Bonometti L."/>
            <person name="Westerberg I."/>
            <person name="Brannstrom I.O."/>
            <person name="Guillou S."/>
            <person name="Cros-Aarteil S."/>
            <person name="Calhoun S."/>
            <person name="Haridas S."/>
            <person name="Kuo A."/>
            <person name="Mondo S."/>
            <person name="Pangilinan J."/>
            <person name="Riley R."/>
            <person name="LaButti K."/>
            <person name="Andreopoulos B."/>
            <person name="Lipzen A."/>
            <person name="Chen C."/>
            <person name="Yan M."/>
            <person name="Daum C."/>
            <person name="Ng V."/>
            <person name="Clum A."/>
            <person name="Steindorff A."/>
            <person name="Ohm R.A."/>
            <person name="Martin F."/>
            <person name="Silar P."/>
            <person name="Natvig D.O."/>
            <person name="Lalanne C."/>
            <person name="Gautier V."/>
            <person name="Ament-Velasquez S.L."/>
            <person name="Kruys A."/>
            <person name="Hutchinson M.I."/>
            <person name="Powell A.J."/>
            <person name="Barry K."/>
            <person name="Miller A.N."/>
            <person name="Grigoriev I.V."/>
            <person name="Debuchy R."/>
            <person name="Gladieux P."/>
            <person name="Hiltunen Thoren M."/>
            <person name="Johannesson H."/>
        </authorList>
    </citation>
    <scope>NUCLEOTIDE SEQUENCE</scope>
    <source>
        <strain evidence="3">CBS 333.67</strain>
    </source>
</reference>
<feature type="compositionally biased region" description="Basic residues" evidence="2">
    <location>
        <begin position="473"/>
        <end position="483"/>
    </location>
</feature>
<protein>
    <recommendedName>
        <fullName evidence="5">Transcription factor</fullName>
    </recommendedName>
</protein>
<evidence type="ECO:0000313" key="3">
    <source>
        <dbReference type="EMBL" id="KAK3311527.1"/>
    </source>
</evidence>
<sequence length="802" mass="84652">MAAEMARHGSVSAFSGFSVCQPALGAALQWLPAIGTPELDSMINAFLPGPASIQDKRAHIAMDFFEYSRQTGENLKFYPVPSAASFTPVTASPATSLYDSGYASSFNHSPVLSDHGSWTQSPAPLAPVASDARTKSRSSGAKKSSASTVDFSNHPGMRILTKDGRDITNSASRGCKTKEQRDHAHLMRIIKACDSCRKKKVRCDPSHRKRNASQASTLGGEQKPAKKPKKVEESPPITAADPTAELLAAHAFDTSEPTLSFAAIDAGFSQEFDDFWNDIVTFEEQQVTVAAEPSFDDFVFDSFTDPQNFSPSSGSSSTSPSQIFTPFTPARSGASPNVVSDSVFDVAGEFSIDDPTVPYLNPGVAHGTNYVDFNLYSPGPEVFDEDPVLQLRDLASRQQSPQSEAFALEFSVHNSPHTTTTGIAENVSISPVTSTGEHSGGAGSIVTASPGDVAWYYDTGSSLDGLQRDNRRSPTKRRQKTNHNRSVGEEGGARHSPTDGQPTSHLGLHDGHDAGIAGLIHSSSAALCGSPCRAVASTVFASMSQSSVSPSPLPRPRRIDTAPAPGSPSSLGGSAVSTKTTQPDVISSPAEYSLPAVTASSAARHRSHKAVGEKVAAVVAPYDQNCVNSTVSRQLPTGCGSGSSYLHDRQHVVHQDSVAAVNAVLATIPFSTLPTRRNVAGDDVKINFNTLCFQLAVFGLVSLLCACAALQAHLASQATLVNIIGITFISLARFAPRCSGPSSATQVASETLLSPTSSGMIDNVKSKIQAVVTESSRQLRCAASDRARNIVPSFAPVRGLRF</sequence>
<dbReference type="EMBL" id="JAUDZG010000001">
    <property type="protein sequence ID" value="KAK3311527.1"/>
    <property type="molecule type" value="Genomic_DNA"/>
</dbReference>
<organism evidence="3 4">
    <name type="scientific">Chaetomium strumarium</name>
    <dbReference type="NCBI Taxonomy" id="1170767"/>
    <lineage>
        <taxon>Eukaryota</taxon>
        <taxon>Fungi</taxon>
        <taxon>Dikarya</taxon>
        <taxon>Ascomycota</taxon>
        <taxon>Pezizomycotina</taxon>
        <taxon>Sordariomycetes</taxon>
        <taxon>Sordariomycetidae</taxon>
        <taxon>Sordariales</taxon>
        <taxon>Chaetomiaceae</taxon>
        <taxon>Chaetomium</taxon>
    </lineage>
</organism>
<proteinExistence type="predicted"/>
<feature type="region of interest" description="Disordered" evidence="2">
    <location>
        <begin position="544"/>
        <end position="587"/>
    </location>
</feature>
<keyword evidence="1" id="KW-0539">Nucleus</keyword>
<feature type="region of interest" description="Disordered" evidence="2">
    <location>
        <begin position="460"/>
        <end position="510"/>
    </location>
</feature>
<gene>
    <name evidence="3" type="ORF">B0T15DRAFT_521769</name>
</gene>
<evidence type="ECO:0000313" key="4">
    <source>
        <dbReference type="Proteomes" id="UP001273166"/>
    </source>
</evidence>
<feature type="compositionally biased region" description="Polar residues" evidence="2">
    <location>
        <begin position="113"/>
        <end position="122"/>
    </location>
</feature>
<evidence type="ECO:0008006" key="5">
    <source>
        <dbReference type="Google" id="ProtNLM"/>
    </source>
</evidence>